<dbReference type="Gene3D" id="1.10.10.10">
    <property type="entry name" value="Winged helix-like DNA-binding domain superfamily/Winged helix DNA-binding domain"/>
    <property type="match status" value="1"/>
</dbReference>
<evidence type="ECO:0000256" key="1">
    <source>
        <dbReference type="ARBA" id="ARBA00023015"/>
    </source>
</evidence>
<dbReference type="CDD" id="cd06170">
    <property type="entry name" value="LuxR_C_like"/>
    <property type="match status" value="1"/>
</dbReference>
<dbReference type="InterPro" id="IPR000792">
    <property type="entry name" value="Tscrpt_reg_LuxR_C"/>
</dbReference>
<dbReference type="PROSITE" id="PS50043">
    <property type="entry name" value="HTH_LUXR_2"/>
    <property type="match status" value="1"/>
</dbReference>
<dbReference type="AlphaFoldDB" id="A0A0W0VFI0"/>
<dbReference type="EMBL" id="LNYJ01000003">
    <property type="protein sequence ID" value="KTD18892.1"/>
    <property type="molecule type" value="Genomic_DNA"/>
</dbReference>
<dbReference type="PATRIC" id="fig|456.5.peg.129"/>
<dbReference type="OrthoDB" id="9774661at2"/>
<dbReference type="InterPro" id="IPR036693">
    <property type="entry name" value="TF_LuxR_autoind-bd_dom_sf"/>
</dbReference>
<dbReference type="InterPro" id="IPR036388">
    <property type="entry name" value="WH-like_DNA-bd_sf"/>
</dbReference>
<dbReference type="InterPro" id="IPR005143">
    <property type="entry name" value="TF_LuxR_autoind-bd_dom"/>
</dbReference>
<evidence type="ECO:0000256" key="2">
    <source>
        <dbReference type="ARBA" id="ARBA00023125"/>
    </source>
</evidence>
<comment type="caution">
    <text evidence="5">The sequence shown here is derived from an EMBL/GenBank/DDBJ whole genome shotgun (WGS) entry which is preliminary data.</text>
</comment>
<dbReference type="SUPFAM" id="SSF46894">
    <property type="entry name" value="C-terminal effector domain of the bipartite response regulators"/>
    <property type="match status" value="1"/>
</dbReference>
<dbReference type="InterPro" id="IPR016032">
    <property type="entry name" value="Sig_transdc_resp-reg_C-effctor"/>
</dbReference>
<reference evidence="5 6" key="1">
    <citation type="submission" date="2015-11" db="EMBL/GenBank/DDBJ databases">
        <title>Genomic analysis of 38 Legionella species identifies large and diverse effector repertoires.</title>
        <authorList>
            <person name="Burstein D."/>
            <person name="Amaro F."/>
            <person name="Zusman T."/>
            <person name="Lifshitz Z."/>
            <person name="Cohen O."/>
            <person name="Gilbert J.A."/>
            <person name="Pupko T."/>
            <person name="Shuman H.A."/>
            <person name="Segal G."/>
        </authorList>
    </citation>
    <scope>NUCLEOTIDE SEQUENCE [LARGE SCALE GENOMIC DNA]</scope>
    <source>
        <strain evidence="5 6">BL-540</strain>
    </source>
</reference>
<name>A0A0W0VFI0_9GAMM</name>
<sequence length="236" mass="27849">MDKLLNEFERAHTLNQLNDALMQFFYSQGIQSIAVTYYQQHTKTGSKLIYNWVSPALKIWHEFYLDQGYADVDRTLEETEQSLIPQFWDINEQLTQAKNKRELRMRQESKEFGVDKGLSLPIYGPAGEFVVLVLHQRQGENGLLNWQQKQYVWLAISQCYFHFLRRTLVRDVKKGVKLTRREQQCLKLTAENLRLEAIANQLGVSQRTIHYHLQNANKKLGVNNKYLAAMRWLQEN</sequence>
<evidence type="ECO:0000256" key="3">
    <source>
        <dbReference type="ARBA" id="ARBA00023163"/>
    </source>
</evidence>
<dbReference type="PANTHER" id="PTHR44688:SF16">
    <property type="entry name" value="DNA-BINDING TRANSCRIPTIONAL ACTIVATOR DEVR_DOSR"/>
    <property type="match status" value="1"/>
</dbReference>
<evidence type="ECO:0000313" key="6">
    <source>
        <dbReference type="Proteomes" id="UP000055035"/>
    </source>
</evidence>
<dbReference type="GO" id="GO:0003677">
    <property type="term" value="F:DNA binding"/>
    <property type="evidence" value="ECO:0007669"/>
    <property type="project" value="UniProtKB-KW"/>
</dbReference>
<keyword evidence="2" id="KW-0238">DNA-binding</keyword>
<keyword evidence="6" id="KW-1185">Reference proteome</keyword>
<dbReference type="Gene3D" id="3.30.450.80">
    <property type="entry name" value="Transcription factor LuxR-like, autoinducer-binding domain"/>
    <property type="match status" value="1"/>
</dbReference>
<protein>
    <submittedName>
        <fullName evidence="5">LuxR family transcriptional regulator</fullName>
    </submittedName>
</protein>
<evidence type="ECO:0000259" key="4">
    <source>
        <dbReference type="PROSITE" id="PS50043"/>
    </source>
</evidence>
<evidence type="ECO:0000313" key="5">
    <source>
        <dbReference type="EMBL" id="KTD18892.1"/>
    </source>
</evidence>
<dbReference type="STRING" id="456.Ljor_0115"/>
<dbReference type="SMART" id="SM00421">
    <property type="entry name" value="HTH_LUXR"/>
    <property type="match status" value="1"/>
</dbReference>
<dbReference type="PRINTS" id="PR00038">
    <property type="entry name" value="HTHLUXR"/>
</dbReference>
<dbReference type="Proteomes" id="UP000055035">
    <property type="component" value="Unassembled WGS sequence"/>
</dbReference>
<keyword evidence="1" id="KW-0805">Transcription regulation</keyword>
<dbReference type="SUPFAM" id="SSF75516">
    <property type="entry name" value="Pheromone-binding domain of LuxR-like quorum-sensing transcription factors"/>
    <property type="match status" value="1"/>
</dbReference>
<gene>
    <name evidence="5" type="ORF">Ljor_0115</name>
</gene>
<dbReference type="Pfam" id="PF03472">
    <property type="entry name" value="Autoind_bind"/>
    <property type="match status" value="1"/>
</dbReference>
<accession>A0A0W0VFI0</accession>
<dbReference type="Pfam" id="PF00196">
    <property type="entry name" value="GerE"/>
    <property type="match status" value="1"/>
</dbReference>
<keyword evidence="3" id="KW-0804">Transcription</keyword>
<organism evidence="5 6">
    <name type="scientific">Legionella jordanis</name>
    <dbReference type="NCBI Taxonomy" id="456"/>
    <lineage>
        <taxon>Bacteria</taxon>
        <taxon>Pseudomonadati</taxon>
        <taxon>Pseudomonadota</taxon>
        <taxon>Gammaproteobacteria</taxon>
        <taxon>Legionellales</taxon>
        <taxon>Legionellaceae</taxon>
        <taxon>Legionella</taxon>
    </lineage>
</organism>
<dbReference type="PANTHER" id="PTHR44688">
    <property type="entry name" value="DNA-BINDING TRANSCRIPTIONAL ACTIVATOR DEVR_DOSR"/>
    <property type="match status" value="1"/>
</dbReference>
<feature type="domain" description="HTH luxR-type" evidence="4">
    <location>
        <begin position="171"/>
        <end position="236"/>
    </location>
</feature>
<dbReference type="RefSeq" id="WP_058469706.1">
    <property type="nucleotide sequence ID" value="NZ_CAAAIC010000005.1"/>
</dbReference>
<proteinExistence type="predicted"/>
<dbReference type="GO" id="GO:0006355">
    <property type="term" value="P:regulation of DNA-templated transcription"/>
    <property type="evidence" value="ECO:0007669"/>
    <property type="project" value="InterPro"/>
</dbReference>